<dbReference type="RefSeq" id="WP_073220849.1">
    <property type="nucleotide sequence ID" value="NZ_FNNS01000023.1"/>
</dbReference>
<dbReference type="GO" id="GO:0005886">
    <property type="term" value="C:plasma membrane"/>
    <property type="evidence" value="ECO:0007669"/>
    <property type="project" value="TreeGrafter"/>
</dbReference>
<name>A0A1M6MBC4_9FLAO</name>
<dbReference type="Pfam" id="PF04241">
    <property type="entry name" value="DUF423"/>
    <property type="match status" value="1"/>
</dbReference>
<dbReference type="InterPro" id="IPR006696">
    <property type="entry name" value="DUF423"/>
</dbReference>
<evidence type="ECO:0000313" key="7">
    <source>
        <dbReference type="EMBL" id="SHJ80756.1"/>
    </source>
</evidence>
<protein>
    <submittedName>
        <fullName evidence="7">Uncharacterized membrane protein YgdD, TMEM256/DUF423 family</fullName>
    </submittedName>
</protein>
<evidence type="ECO:0000256" key="6">
    <source>
        <dbReference type="SAM" id="Phobius"/>
    </source>
</evidence>
<feature type="transmembrane region" description="Helical" evidence="6">
    <location>
        <begin position="7"/>
        <end position="28"/>
    </location>
</feature>
<dbReference type="PANTHER" id="PTHR43461:SF1">
    <property type="entry name" value="TRANSMEMBRANE PROTEIN 256"/>
    <property type="match status" value="1"/>
</dbReference>
<dbReference type="Proteomes" id="UP000184172">
    <property type="component" value="Unassembled WGS sequence"/>
</dbReference>
<evidence type="ECO:0000256" key="5">
    <source>
        <dbReference type="ARBA" id="ARBA00023136"/>
    </source>
</evidence>
<accession>A0A1M6MBC4</accession>
<gene>
    <name evidence="7" type="ORF">SAMN04487908_12643</name>
</gene>
<organism evidence="7 8">
    <name type="scientific">Aequorivita viscosa</name>
    <dbReference type="NCBI Taxonomy" id="797419"/>
    <lineage>
        <taxon>Bacteria</taxon>
        <taxon>Pseudomonadati</taxon>
        <taxon>Bacteroidota</taxon>
        <taxon>Flavobacteriia</taxon>
        <taxon>Flavobacteriales</taxon>
        <taxon>Flavobacteriaceae</taxon>
        <taxon>Aequorivita</taxon>
    </lineage>
</organism>
<comment type="similarity">
    <text evidence="2">Belongs to the UPF0382 family.</text>
</comment>
<proteinExistence type="inferred from homology"/>
<reference evidence="8" key="1">
    <citation type="submission" date="2016-11" db="EMBL/GenBank/DDBJ databases">
        <authorList>
            <person name="Varghese N."/>
            <person name="Submissions S."/>
        </authorList>
    </citation>
    <scope>NUCLEOTIDE SEQUENCE [LARGE SCALE GENOMIC DNA]</scope>
    <source>
        <strain evidence="8">DSM 26349</strain>
    </source>
</reference>
<dbReference type="STRING" id="797419.SAMN05216556_12343"/>
<dbReference type="OrthoDB" id="9802121at2"/>
<evidence type="ECO:0000256" key="1">
    <source>
        <dbReference type="ARBA" id="ARBA00004141"/>
    </source>
</evidence>
<feature type="transmembrane region" description="Helical" evidence="6">
    <location>
        <begin position="104"/>
        <end position="124"/>
    </location>
</feature>
<dbReference type="PANTHER" id="PTHR43461">
    <property type="entry name" value="TRANSMEMBRANE PROTEIN 256"/>
    <property type="match status" value="1"/>
</dbReference>
<feature type="transmembrane region" description="Helical" evidence="6">
    <location>
        <begin position="48"/>
        <end position="66"/>
    </location>
</feature>
<sequence>MKVFDRNIVATGVFTMAFTIAIGAFGAHGLKQLVDGAALDTFEVGVRYQMYHALAILILGFAPWISSRLKKTIFLLFIVGILFFSGSIYLLSLNSVLPFNAAKIGFITPIGGVLFIVGWLYWGFGMIKSRKE</sequence>
<evidence type="ECO:0000256" key="2">
    <source>
        <dbReference type="ARBA" id="ARBA00009694"/>
    </source>
</evidence>
<keyword evidence="8" id="KW-1185">Reference proteome</keyword>
<evidence type="ECO:0000256" key="3">
    <source>
        <dbReference type="ARBA" id="ARBA00022692"/>
    </source>
</evidence>
<keyword evidence="5 6" id="KW-0472">Membrane</keyword>
<dbReference type="AlphaFoldDB" id="A0A1M6MBC4"/>
<evidence type="ECO:0000313" key="8">
    <source>
        <dbReference type="Proteomes" id="UP000184172"/>
    </source>
</evidence>
<keyword evidence="3 6" id="KW-0812">Transmembrane</keyword>
<comment type="subcellular location">
    <subcellularLocation>
        <location evidence="1">Membrane</location>
        <topology evidence="1">Multi-pass membrane protein</topology>
    </subcellularLocation>
</comment>
<evidence type="ECO:0000256" key="4">
    <source>
        <dbReference type="ARBA" id="ARBA00022989"/>
    </source>
</evidence>
<feature type="transmembrane region" description="Helical" evidence="6">
    <location>
        <begin position="73"/>
        <end position="92"/>
    </location>
</feature>
<keyword evidence="4 6" id="KW-1133">Transmembrane helix</keyword>
<dbReference type="EMBL" id="FQYV01000026">
    <property type="protein sequence ID" value="SHJ80756.1"/>
    <property type="molecule type" value="Genomic_DNA"/>
</dbReference>